<keyword evidence="4" id="KW-1185">Reference proteome</keyword>
<evidence type="ECO:0000313" key="3">
    <source>
        <dbReference type="EMBL" id="TWG21191.1"/>
    </source>
</evidence>
<evidence type="ECO:0000256" key="1">
    <source>
        <dbReference type="SAM" id="Phobius"/>
    </source>
</evidence>
<keyword evidence="1" id="KW-0472">Membrane</keyword>
<dbReference type="OrthoDB" id="2677885at2"/>
<name>A0A561WBG0_ACTTI</name>
<feature type="domain" description="Sporulation stage II protein D amidase enhancer LytB N-terminal" evidence="2">
    <location>
        <begin position="199"/>
        <end position="286"/>
    </location>
</feature>
<proteinExistence type="predicted"/>
<feature type="transmembrane region" description="Helical" evidence="1">
    <location>
        <begin position="46"/>
        <end position="65"/>
    </location>
</feature>
<keyword evidence="1" id="KW-1133">Transmembrane helix</keyword>
<evidence type="ECO:0000313" key="4">
    <source>
        <dbReference type="Proteomes" id="UP000320239"/>
    </source>
</evidence>
<dbReference type="InterPro" id="IPR013693">
    <property type="entry name" value="SpoIID/LytB_N"/>
</dbReference>
<protein>
    <submittedName>
        <fullName evidence="3">SpoIID/LytB domain protein</fullName>
    </submittedName>
</protein>
<dbReference type="Pfam" id="PF08486">
    <property type="entry name" value="SpoIID"/>
    <property type="match status" value="1"/>
</dbReference>
<keyword evidence="1" id="KW-0812">Transmembrane</keyword>
<comment type="caution">
    <text evidence="3">The sequence shown here is derived from an EMBL/GenBank/DDBJ whole genome shotgun (WGS) entry which is preliminary data.</text>
</comment>
<reference evidence="3 4" key="1">
    <citation type="submission" date="2019-06" db="EMBL/GenBank/DDBJ databases">
        <title>Sequencing the genomes of 1000 actinobacteria strains.</title>
        <authorList>
            <person name="Klenk H.-P."/>
        </authorList>
    </citation>
    <scope>NUCLEOTIDE SEQUENCE [LARGE SCALE GENOMIC DNA]</scope>
    <source>
        <strain evidence="3 4">DSM 43866</strain>
    </source>
</reference>
<accession>A0A561WBG0</accession>
<sequence>MRRSRPAIAVTRHDFAGVPERRAGGGDARAPRGTARRTAVHRGVSGILALVVAVLAGTVVAPGAASAADRDGACDSGEFCYYYNSNQAGSVSDFTGSLDDYGTTQPSCYEFKGAGEGNGVCVKNNAASVWNRTGHTVRVYFNSNYAGAGQDFAPGAKGNLNATLKNNNASHELLAATGGCSTDGTNSTLPSTILVYRVGLGRVDRVDFKTYVKNVLPNEWVASWPAASLDAGAMAVKSYGWYWALHSTRKTPAGQCYDVRDDVQDQVYRPSSAQASTSSAVDRTWSTRMTRGGDILQAHYCATTTECPAWVDGDWMSQYGSRDLANAGRDHRAILRHYYSDMALS</sequence>
<dbReference type="Pfam" id="PF03995">
    <property type="entry name" value="Inhibitor_I36"/>
    <property type="match status" value="1"/>
</dbReference>
<dbReference type="AlphaFoldDB" id="A0A561WBG0"/>
<dbReference type="Proteomes" id="UP000320239">
    <property type="component" value="Unassembled WGS sequence"/>
</dbReference>
<evidence type="ECO:0000259" key="2">
    <source>
        <dbReference type="Pfam" id="PF08486"/>
    </source>
</evidence>
<gene>
    <name evidence="3" type="ORF">FHX34_103721</name>
</gene>
<organism evidence="3 4">
    <name type="scientific">Actinoplanes teichomyceticus</name>
    <dbReference type="NCBI Taxonomy" id="1867"/>
    <lineage>
        <taxon>Bacteria</taxon>
        <taxon>Bacillati</taxon>
        <taxon>Actinomycetota</taxon>
        <taxon>Actinomycetes</taxon>
        <taxon>Micromonosporales</taxon>
        <taxon>Micromonosporaceae</taxon>
        <taxon>Actinoplanes</taxon>
    </lineage>
</organism>
<dbReference type="EMBL" id="VIWY01000003">
    <property type="protein sequence ID" value="TWG21191.1"/>
    <property type="molecule type" value="Genomic_DNA"/>
</dbReference>